<dbReference type="InterPro" id="IPR050153">
    <property type="entry name" value="Metal_Ion_Import_ABC"/>
</dbReference>
<dbReference type="PROSITE" id="PS50893">
    <property type="entry name" value="ABC_TRANSPORTER_2"/>
    <property type="match status" value="1"/>
</dbReference>
<evidence type="ECO:0000313" key="6">
    <source>
        <dbReference type="Proteomes" id="UP001221217"/>
    </source>
</evidence>
<dbReference type="CDD" id="cd03214">
    <property type="entry name" value="ABC_Iron-Siderophores_B12_Hemin"/>
    <property type="match status" value="1"/>
</dbReference>
<dbReference type="Gene3D" id="3.40.50.300">
    <property type="entry name" value="P-loop containing nucleotide triphosphate hydrolases"/>
    <property type="match status" value="1"/>
</dbReference>
<evidence type="ECO:0000259" key="4">
    <source>
        <dbReference type="PROSITE" id="PS50893"/>
    </source>
</evidence>
<gene>
    <name evidence="5" type="ORF">PQJ61_10760</name>
</gene>
<feature type="domain" description="ABC transporter" evidence="4">
    <location>
        <begin position="3"/>
        <end position="239"/>
    </location>
</feature>
<name>A0AAJ1IDC8_9SPIO</name>
<keyword evidence="1" id="KW-0813">Transport</keyword>
<evidence type="ECO:0000256" key="2">
    <source>
        <dbReference type="ARBA" id="ARBA00022741"/>
    </source>
</evidence>
<dbReference type="InterPro" id="IPR003593">
    <property type="entry name" value="AAA+_ATPase"/>
</dbReference>
<evidence type="ECO:0000313" key="5">
    <source>
        <dbReference type="EMBL" id="MDC7227230.1"/>
    </source>
</evidence>
<dbReference type="Pfam" id="PF00005">
    <property type="entry name" value="ABC_tran"/>
    <property type="match status" value="1"/>
</dbReference>
<dbReference type="Proteomes" id="UP001221217">
    <property type="component" value="Unassembled WGS sequence"/>
</dbReference>
<accession>A0AAJ1IDC8</accession>
<dbReference type="PANTHER" id="PTHR42734:SF19">
    <property type="entry name" value="IRON COMPOUNDS ABC TRANSPORTER, ATP-BINDING PROTEIN"/>
    <property type="match status" value="1"/>
</dbReference>
<dbReference type="PANTHER" id="PTHR42734">
    <property type="entry name" value="METAL TRANSPORT SYSTEM ATP-BINDING PROTEIN TM_0124-RELATED"/>
    <property type="match status" value="1"/>
</dbReference>
<evidence type="ECO:0000256" key="3">
    <source>
        <dbReference type="ARBA" id="ARBA00022840"/>
    </source>
</evidence>
<keyword evidence="2" id="KW-0547">Nucleotide-binding</keyword>
<dbReference type="SMART" id="SM00382">
    <property type="entry name" value="AAA"/>
    <property type="match status" value="1"/>
</dbReference>
<comment type="caution">
    <text evidence="5">The sequence shown here is derived from an EMBL/GenBank/DDBJ whole genome shotgun (WGS) entry which is preliminary data.</text>
</comment>
<evidence type="ECO:0000256" key="1">
    <source>
        <dbReference type="ARBA" id="ARBA00022448"/>
    </source>
</evidence>
<proteinExistence type="predicted"/>
<sequence>MILEAKNLSFSYQKSRTIFNNVSFRIDAGEILTILGTNGAGKSTLLNCIANMYKPDSGEILLNGKRMSDMDISDVAKLIGYVPQLNSPAYGYSVLEYVVMGRTPYIGAFSTPGAEDYQIANESIEKMDIMHLRDKPYTQISGGEQQQVQIARSLAQQTKIILLDEPTAHLDYGNQFRVVEMIRNLAKEGYSMIMTTHNPEHAFILTGKVAILNRDGMLCVGCAEDTLDAGTLSELYALSIKTKYDADAKRKICIVC</sequence>
<dbReference type="InterPro" id="IPR027417">
    <property type="entry name" value="P-loop_NTPase"/>
</dbReference>
<dbReference type="FunFam" id="3.40.50.300:FF:000134">
    <property type="entry name" value="Iron-enterobactin ABC transporter ATP-binding protein"/>
    <property type="match status" value="1"/>
</dbReference>
<dbReference type="InterPro" id="IPR003439">
    <property type="entry name" value="ABC_transporter-like_ATP-bd"/>
</dbReference>
<dbReference type="GO" id="GO:0016887">
    <property type="term" value="F:ATP hydrolysis activity"/>
    <property type="evidence" value="ECO:0007669"/>
    <property type="project" value="InterPro"/>
</dbReference>
<dbReference type="GO" id="GO:0005524">
    <property type="term" value="F:ATP binding"/>
    <property type="evidence" value="ECO:0007669"/>
    <property type="project" value="UniProtKB-KW"/>
</dbReference>
<keyword evidence="3 5" id="KW-0067">ATP-binding</keyword>
<dbReference type="EMBL" id="JAQQAL010000023">
    <property type="protein sequence ID" value="MDC7227230.1"/>
    <property type="molecule type" value="Genomic_DNA"/>
</dbReference>
<reference evidence="5 6" key="1">
    <citation type="submission" date="2022-12" db="EMBL/GenBank/DDBJ databases">
        <title>Metagenome assembled genome from gulf of manar.</title>
        <authorList>
            <person name="Kohli P."/>
            <person name="Pk S."/>
            <person name="Venkata Ramana C."/>
            <person name="Sasikala C."/>
        </authorList>
    </citation>
    <scope>NUCLEOTIDE SEQUENCE [LARGE SCALE GENOMIC DNA]</scope>
    <source>
        <strain evidence="5">JB008</strain>
    </source>
</reference>
<protein>
    <submittedName>
        <fullName evidence="5">ABC transporter ATP-binding protein</fullName>
    </submittedName>
</protein>
<organism evidence="5 6">
    <name type="scientific">Candidatus Thalassospirochaeta sargassi</name>
    <dbReference type="NCBI Taxonomy" id="3119039"/>
    <lineage>
        <taxon>Bacteria</taxon>
        <taxon>Pseudomonadati</taxon>
        <taxon>Spirochaetota</taxon>
        <taxon>Spirochaetia</taxon>
        <taxon>Spirochaetales</taxon>
        <taxon>Spirochaetaceae</taxon>
        <taxon>Candidatus Thalassospirochaeta</taxon>
    </lineage>
</organism>
<dbReference type="AlphaFoldDB" id="A0AAJ1IDC8"/>
<dbReference type="SUPFAM" id="SSF52540">
    <property type="entry name" value="P-loop containing nucleoside triphosphate hydrolases"/>
    <property type="match status" value="1"/>
</dbReference>